<evidence type="ECO:0000256" key="2">
    <source>
        <dbReference type="ARBA" id="ARBA00022768"/>
    </source>
</evidence>
<gene>
    <name evidence="4 6" type="primary">TSF1</name>
    <name evidence="6" type="ORF">HK103_005883</name>
</gene>
<proteinExistence type="inferred from homology"/>
<dbReference type="Gene3D" id="3.30.479.20">
    <property type="entry name" value="Elongation factor Ts, dimerisation domain"/>
    <property type="match status" value="2"/>
</dbReference>
<evidence type="ECO:0000313" key="7">
    <source>
        <dbReference type="Proteomes" id="UP001210925"/>
    </source>
</evidence>
<dbReference type="SUPFAM" id="SSF46934">
    <property type="entry name" value="UBA-like"/>
    <property type="match status" value="1"/>
</dbReference>
<feature type="domain" description="Translation elongation factor EFTs/EF1B dimerisation" evidence="5">
    <location>
        <begin position="91"/>
        <end position="259"/>
    </location>
</feature>
<keyword evidence="7" id="KW-1185">Reference proteome</keyword>
<evidence type="ECO:0000256" key="3">
    <source>
        <dbReference type="ARBA" id="ARBA00022917"/>
    </source>
</evidence>
<sequence>MLLIRTCAKFYSSAPFKLNVALVGKLRKEMECSISKAKDALTSTKNDYDAAIEWLKNDQLASAAKKQEKLSSRIAVEGLIGISVHEAGINASLVELNCETDFVAKSPAFVDLVSRIANTAVLYETGTGQEIISPIDIESLSKRNIVDSEESLKAAEEQKTIQEACTQVIGKLGENIKLRRGFIGHQVGLEPLIFGGYAHTSAGLPSGLGRLGSLVCLKSSGKLSFDQRKELAGFAKKIAQHVSGFAPQSIGPSEGVPEESVLLNQPYLFGGGTITEILQKQSESLNTKLSIIDIKRYECGEGLEKKVDNFAEEVMAQIKN</sequence>
<protein>
    <recommendedName>
        <fullName evidence="4">Elongation factor Ts, mitochondrial</fullName>
        <shortName evidence="4">EF-Ts</shortName>
        <shortName evidence="4">EF-TsMt</shortName>
    </recommendedName>
</protein>
<dbReference type="GO" id="GO:0005739">
    <property type="term" value="C:mitochondrion"/>
    <property type="evidence" value="ECO:0007669"/>
    <property type="project" value="UniProtKB-SubCell"/>
</dbReference>
<dbReference type="EMBL" id="JADGKB010000059">
    <property type="protein sequence ID" value="KAJ3255870.1"/>
    <property type="molecule type" value="Genomic_DNA"/>
</dbReference>
<keyword evidence="4" id="KW-0496">Mitochondrion</keyword>
<dbReference type="AlphaFoldDB" id="A0AAD5UIB4"/>
<keyword evidence="3 4" id="KW-0648">Protein biosynthesis</keyword>
<evidence type="ECO:0000256" key="4">
    <source>
        <dbReference type="HAMAP-Rule" id="MF_03135"/>
    </source>
</evidence>
<name>A0AAD5UIB4_9FUNG</name>
<dbReference type="Proteomes" id="UP001210925">
    <property type="component" value="Unassembled WGS sequence"/>
</dbReference>
<dbReference type="PANTHER" id="PTHR11741">
    <property type="entry name" value="ELONGATION FACTOR TS"/>
    <property type="match status" value="1"/>
</dbReference>
<evidence type="ECO:0000256" key="1">
    <source>
        <dbReference type="ARBA" id="ARBA00005532"/>
    </source>
</evidence>
<dbReference type="HAMAP" id="MF_00050">
    <property type="entry name" value="EF_Ts"/>
    <property type="match status" value="1"/>
</dbReference>
<dbReference type="GO" id="GO:0070125">
    <property type="term" value="P:mitochondrial translational elongation"/>
    <property type="evidence" value="ECO:0007669"/>
    <property type="project" value="TreeGrafter"/>
</dbReference>
<dbReference type="SUPFAM" id="SSF54713">
    <property type="entry name" value="Elongation factor Ts (EF-Ts), dimerisation domain"/>
    <property type="match status" value="2"/>
</dbReference>
<comment type="function">
    <text evidence="4">Associates with the EF-Tu.GDP complex and induces the exchange of GDP to GTP. It remains bound to the aminoacyl-tRNA.EF-Tu.GTP complex up to the GTP hydrolysis stage on the ribosome.</text>
</comment>
<comment type="subcellular location">
    <subcellularLocation>
        <location evidence="4">Mitochondrion</location>
    </subcellularLocation>
</comment>
<dbReference type="InterPro" id="IPR001816">
    <property type="entry name" value="Transl_elong_EFTs/EF1B"/>
</dbReference>
<dbReference type="Pfam" id="PF00889">
    <property type="entry name" value="EF_TS"/>
    <property type="match status" value="1"/>
</dbReference>
<evidence type="ECO:0000259" key="5">
    <source>
        <dbReference type="Pfam" id="PF00889"/>
    </source>
</evidence>
<dbReference type="Gene3D" id="1.10.8.10">
    <property type="entry name" value="DNA helicase RuvA subunit, C-terminal domain"/>
    <property type="match status" value="1"/>
</dbReference>
<dbReference type="InterPro" id="IPR014039">
    <property type="entry name" value="Transl_elong_EFTs/EF1B_dimer"/>
</dbReference>
<dbReference type="InterPro" id="IPR036402">
    <property type="entry name" value="EF-Ts_dimer_sf"/>
</dbReference>
<organism evidence="6 7">
    <name type="scientific">Boothiomyces macroporosus</name>
    <dbReference type="NCBI Taxonomy" id="261099"/>
    <lineage>
        <taxon>Eukaryota</taxon>
        <taxon>Fungi</taxon>
        <taxon>Fungi incertae sedis</taxon>
        <taxon>Chytridiomycota</taxon>
        <taxon>Chytridiomycota incertae sedis</taxon>
        <taxon>Chytridiomycetes</taxon>
        <taxon>Rhizophydiales</taxon>
        <taxon>Terramycetaceae</taxon>
        <taxon>Boothiomyces</taxon>
    </lineage>
</organism>
<comment type="similarity">
    <text evidence="1 4">Belongs to the EF-Ts family.</text>
</comment>
<evidence type="ECO:0000313" key="6">
    <source>
        <dbReference type="EMBL" id="KAJ3255870.1"/>
    </source>
</evidence>
<accession>A0AAD5UIB4</accession>
<dbReference type="PANTHER" id="PTHR11741:SF0">
    <property type="entry name" value="ELONGATION FACTOR TS, MITOCHONDRIAL"/>
    <property type="match status" value="1"/>
</dbReference>
<dbReference type="InterPro" id="IPR009060">
    <property type="entry name" value="UBA-like_sf"/>
</dbReference>
<keyword evidence="2 4" id="KW-0251">Elongation factor</keyword>
<dbReference type="GO" id="GO:0003746">
    <property type="term" value="F:translation elongation factor activity"/>
    <property type="evidence" value="ECO:0007669"/>
    <property type="project" value="UniProtKB-UniRule"/>
</dbReference>
<dbReference type="InterPro" id="IPR018101">
    <property type="entry name" value="Transl_elong_Ts_CS"/>
</dbReference>
<comment type="caution">
    <text evidence="6">The sequence shown here is derived from an EMBL/GenBank/DDBJ whole genome shotgun (WGS) entry which is preliminary data.</text>
</comment>
<dbReference type="PROSITE" id="PS01127">
    <property type="entry name" value="EF_TS_2"/>
    <property type="match status" value="1"/>
</dbReference>
<reference evidence="6" key="1">
    <citation type="submission" date="2020-05" db="EMBL/GenBank/DDBJ databases">
        <title>Phylogenomic resolution of chytrid fungi.</title>
        <authorList>
            <person name="Stajich J.E."/>
            <person name="Amses K."/>
            <person name="Simmons R."/>
            <person name="Seto K."/>
            <person name="Myers J."/>
            <person name="Bonds A."/>
            <person name="Quandt C.A."/>
            <person name="Barry K."/>
            <person name="Liu P."/>
            <person name="Grigoriev I."/>
            <person name="Longcore J.E."/>
            <person name="James T.Y."/>
        </authorList>
    </citation>
    <scope>NUCLEOTIDE SEQUENCE</scope>
    <source>
        <strain evidence="6">PLAUS21</strain>
    </source>
</reference>